<sequence length="309" mass="33582">MRIAVVISEWEQACCGDPFHVDGPASWQLFAADPADGAVAPAAAEGLERFTEEHHGQTPADVPHQRVTGTVRSIWGVRYPEVAVPGELASFVNDTRAPSFVQIDDVAGATDGVAEYVVVLEVASDLELPVYKLSEETIAWESRKALDRDRDRGRMVDEIGTVMEHAIQVVTARYHDVATITRSTQRTAVTLIPLRTGAAAVRWARSDQETDQIGLHIGAGSWWLDATVDSANLLEGIVDAVAAGNAVEEVITDPDGGRRLETHVTAAGREWVTATGHVPPPDESGVMFIVGDVWERAQQGTTRYTPWHY</sequence>
<name>A0A5J5IP23_9MICO</name>
<dbReference type="Pfam" id="PF20218">
    <property type="entry name" value="DUF6578"/>
    <property type="match status" value="1"/>
</dbReference>
<dbReference type="Proteomes" id="UP000327039">
    <property type="component" value="Unassembled WGS sequence"/>
</dbReference>
<dbReference type="AlphaFoldDB" id="A0A5J5IP23"/>
<evidence type="ECO:0000313" key="1">
    <source>
        <dbReference type="EMBL" id="KAA9084145.1"/>
    </source>
</evidence>
<dbReference type="InterPro" id="IPR046485">
    <property type="entry name" value="DUF6578"/>
</dbReference>
<protein>
    <submittedName>
        <fullName evidence="1">Uncharacterized protein</fullName>
    </submittedName>
</protein>
<proteinExistence type="predicted"/>
<dbReference type="EMBL" id="VYRZ01000004">
    <property type="protein sequence ID" value="KAA9084145.1"/>
    <property type="molecule type" value="Genomic_DNA"/>
</dbReference>
<evidence type="ECO:0000313" key="2">
    <source>
        <dbReference type="Proteomes" id="UP000327039"/>
    </source>
</evidence>
<dbReference type="OrthoDB" id="2084645at2"/>
<gene>
    <name evidence="1" type="ORF">F6B42_14290</name>
</gene>
<dbReference type="RefSeq" id="WP_150420389.1">
    <property type="nucleotide sequence ID" value="NZ_VYRZ01000004.1"/>
</dbReference>
<reference evidence="2" key="1">
    <citation type="submission" date="2019-09" db="EMBL/GenBank/DDBJ databases">
        <title>Mumia zhuanghuii sp. nov. isolated from the intestinal contents of plateau pika (Ochotona curzoniae) in the Qinghai-Tibet plateau of China.</title>
        <authorList>
            <person name="Tian Z."/>
        </authorList>
    </citation>
    <scope>NUCLEOTIDE SEQUENCE [LARGE SCALE GENOMIC DNA]</scope>
    <source>
        <strain evidence="2">DSM 25564</strain>
    </source>
</reference>
<comment type="caution">
    <text evidence="1">The sequence shown here is derived from an EMBL/GenBank/DDBJ whole genome shotgun (WGS) entry which is preliminary data.</text>
</comment>
<accession>A0A5J5IP23</accession>
<keyword evidence="2" id="KW-1185">Reference proteome</keyword>
<organism evidence="1 2">
    <name type="scientific">Microbacterium radiodurans</name>
    <dbReference type="NCBI Taxonomy" id="661398"/>
    <lineage>
        <taxon>Bacteria</taxon>
        <taxon>Bacillati</taxon>
        <taxon>Actinomycetota</taxon>
        <taxon>Actinomycetes</taxon>
        <taxon>Micrococcales</taxon>
        <taxon>Microbacteriaceae</taxon>
        <taxon>Microbacterium</taxon>
    </lineage>
</organism>